<dbReference type="PROSITE" id="PS51257">
    <property type="entry name" value="PROKAR_LIPOPROTEIN"/>
    <property type="match status" value="1"/>
</dbReference>
<protein>
    <submittedName>
        <fullName evidence="1">Sugar-specific transcriptional regulator TrmB</fullName>
    </submittedName>
</protein>
<dbReference type="RefSeq" id="WP_184651940.1">
    <property type="nucleotide sequence ID" value="NZ_JACHFR010000001.1"/>
</dbReference>
<gene>
    <name evidence="2" type="ORF">DYE49_04690</name>
    <name evidence="1" type="ORF">HNP77_000867</name>
</gene>
<sequence length="208" mass="24148">MKKEKVFFCFVFLTLALFYSCSSPESQFDREKQTLRSTADEYDGKIEWTENLEEKDLSKPGQPEKMAANVKASVQSVILSSEKTETVYPCIEGFASLYLGNAEPECISIVRKFTENLINDSENISLMFSGREYELAVFLYNYRNILSDQKASEVILGNPFVSEDQVQFPVRVYLKSSITNYELKPHIDFFVYLSKSENEWKIIRFDFF</sequence>
<keyword evidence="3" id="KW-1185">Reference proteome</keyword>
<dbReference type="EMBL" id="CP031517">
    <property type="protein sequence ID" value="QOS39792.1"/>
    <property type="molecule type" value="Genomic_DNA"/>
</dbReference>
<evidence type="ECO:0000313" key="3">
    <source>
        <dbReference type="Proteomes" id="UP000578697"/>
    </source>
</evidence>
<dbReference type="AlphaFoldDB" id="A0A840SG55"/>
<dbReference type="EMBL" id="JACHFR010000001">
    <property type="protein sequence ID" value="MBB5218523.1"/>
    <property type="molecule type" value="Genomic_DNA"/>
</dbReference>
<name>A0A840SG55_9SPIR</name>
<dbReference type="Proteomes" id="UP000578697">
    <property type="component" value="Unassembled WGS sequence"/>
</dbReference>
<accession>A0A840SG55</accession>
<reference evidence="2 4" key="1">
    <citation type="submission" date="2018-08" db="EMBL/GenBank/DDBJ databases">
        <title>The first complete genome of Treponema rectale (CHPAT), a commensal spirochete of the bovine rectum.</title>
        <authorList>
            <person name="Staton G.J."/>
            <person name="Clegg S.R."/>
            <person name="Carter S.D."/>
            <person name="Radford A.D."/>
            <person name="Darby A."/>
            <person name="Hall N."/>
            <person name="Birtles R.J."/>
            <person name="Evans N.J."/>
        </authorList>
    </citation>
    <scope>NUCLEOTIDE SEQUENCE [LARGE SCALE GENOMIC DNA]</scope>
    <source>
        <strain evidence="2 4">CHPA</strain>
    </source>
</reference>
<dbReference type="KEGG" id="trc:DYE49_04690"/>
<evidence type="ECO:0000313" key="2">
    <source>
        <dbReference type="EMBL" id="QOS39792.1"/>
    </source>
</evidence>
<evidence type="ECO:0000313" key="4">
    <source>
        <dbReference type="Proteomes" id="UP000593591"/>
    </source>
</evidence>
<dbReference type="Proteomes" id="UP000593591">
    <property type="component" value="Chromosome"/>
</dbReference>
<reference evidence="1 3" key="2">
    <citation type="submission" date="2020-08" db="EMBL/GenBank/DDBJ databases">
        <title>Genomic Encyclopedia of Type Strains, Phase IV (KMG-IV): sequencing the most valuable type-strain genomes for metagenomic binning, comparative biology and taxonomic classification.</title>
        <authorList>
            <person name="Goeker M."/>
        </authorList>
    </citation>
    <scope>NUCLEOTIDE SEQUENCE [LARGE SCALE GENOMIC DNA]</scope>
    <source>
        <strain evidence="1 3">DSM 103679</strain>
    </source>
</reference>
<proteinExistence type="predicted"/>
<evidence type="ECO:0000313" key="1">
    <source>
        <dbReference type="EMBL" id="MBB5218523.1"/>
    </source>
</evidence>
<organism evidence="1 3">
    <name type="scientific">Treponema rectale</name>
    <dbReference type="NCBI Taxonomy" id="744512"/>
    <lineage>
        <taxon>Bacteria</taxon>
        <taxon>Pseudomonadati</taxon>
        <taxon>Spirochaetota</taxon>
        <taxon>Spirochaetia</taxon>
        <taxon>Spirochaetales</taxon>
        <taxon>Treponemataceae</taxon>
        <taxon>Treponema</taxon>
    </lineage>
</organism>